<feature type="domain" description="UPF0323" evidence="2">
    <location>
        <begin position="50"/>
        <end position="175"/>
    </location>
</feature>
<sequence length="214" mass="22807">MMINKALFYSMLGGLGLTLALQGCGPSEQPAESNPNGTISEAAKSEEGLFLVIKQTAKDPDAFIIVEKHPSSTGTRALLTDMDGNERMLTEEELKKMAEAEAAKVEDGTSNLTQTPAASSPGLSLGETILAGAAGALIGGMIANKLAGNSNYQQHQQQQQTQTSSYQQNQRDVNRNTSTSKSSIFSDVNKNNRSSSGSSSGSLFNNFNKKKKRR</sequence>
<dbReference type="PROSITE" id="PS51257">
    <property type="entry name" value="PROKAR_LIPOPROTEIN"/>
    <property type="match status" value="1"/>
</dbReference>
<feature type="compositionally biased region" description="Polar residues" evidence="1">
    <location>
        <begin position="175"/>
        <end position="188"/>
    </location>
</feature>
<accession>A0A4E0QVI8</accession>
<keyword evidence="4" id="KW-1185">Reference proteome</keyword>
<comment type="caution">
    <text evidence="3">The sequence shown here is derived from an EMBL/GenBank/DDBJ whole genome shotgun (WGS) entry which is preliminary data.</text>
</comment>
<evidence type="ECO:0000259" key="2">
    <source>
        <dbReference type="Pfam" id="PF26303"/>
    </source>
</evidence>
<protein>
    <recommendedName>
        <fullName evidence="2">UPF0323 domain-containing protein</fullName>
    </recommendedName>
</protein>
<dbReference type="Pfam" id="PF26303">
    <property type="entry name" value="UPF0323"/>
    <property type="match status" value="1"/>
</dbReference>
<feature type="compositionally biased region" description="Low complexity" evidence="1">
    <location>
        <begin position="152"/>
        <end position="170"/>
    </location>
</feature>
<evidence type="ECO:0000256" key="1">
    <source>
        <dbReference type="SAM" id="MobiDB-lite"/>
    </source>
</evidence>
<dbReference type="EMBL" id="JSZA02000047">
    <property type="protein sequence ID" value="TGO03025.1"/>
    <property type="molecule type" value="Genomic_DNA"/>
</dbReference>
<dbReference type="InterPro" id="IPR059092">
    <property type="entry name" value="UPF0323_dom"/>
</dbReference>
<feature type="compositionally biased region" description="Polar residues" evidence="1">
    <location>
        <begin position="108"/>
        <end position="122"/>
    </location>
</feature>
<feature type="compositionally biased region" description="Basic and acidic residues" evidence="1">
    <location>
        <begin position="98"/>
        <end position="107"/>
    </location>
</feature>
<feature type="region of interest" description="Disordered" evidence="1">
    <location>
        <begin position="152"/>
        <end position="214"/>
    </location>
</feature>
<dbReference type="Proteomes" id="UP000030428">
    <property type="component" value="Unassembled WGS sequence"/>
</dbReference>
<organism evidence="3 4">
    <name type="scientific">Candidatus Thiomargarita nelsonii</name>
    <dbReference type="NCBI Taxonomy" id="1003181"/>
    <lineage>
        <taxon>Bacteria</taxon>
        <taxon>Pseudomonadati</taxon>
        <taxon>Pseudomonadota</taxon>
        <taxon>Gammaproteobacteria</taxon>
        <taxon>Thiotrichales</taxon>
        <taxon>Thiotrichaceae</taxon>
        <taxon>Thiomargarita</taxon>
    </lineage>
</organism>
<dbReference type="AlphaFoldDB" id="A0A4E0QVI8"/>
<evidence type="ECO:0000313" key="4">
    <source>
        <dbReference type="Proteomes" id="UP000030428"/>
    </source>
</evidence>
<evidence type="ECO:0000313" key="3">
    <source>
        <dbReference type="EMBL" id="TGO03025.1"/>
    </source>
</evidence>
<feature type="region of interest" description="Disordered" evidence="1">
    <location>
        <begin position="98"/>
        <end position="122"/>
    </location>
</feature>
<proteinExistence type="predicted"/>
<reference evidence="3 4" key="1">
    <citation type="journal article" date="2016" name="Front. Microbiol.">
        <title>Single-Cell (Meta-)Genomics of a Dimorphic Candidatus Thiomargarita nelsonii Reveals Genomic Plasticity.</title>
        <authorList>
            <person name="Flood B.E."/>
            <person name="Fliss P."/>
            <person name="Jones D.S."/>
            <person name="Dick G.J."/>
            <person name="Jain S."/>
            <person name="Kaster A.K."/>
            <person name="Winkel M."/>
            <person name="Mussmann M."/>
            <person name="Bailey J."/>
        </authorList>
    </citation>
    <scope>NUCLEOTIDE SEQUENCE [LARGE SCALE GENOMIC DNA]</scope>
    <source>
        <strain evidence="3">Hydrate Ridge</strain>
    </source>
</reference>
<feature type="compositionally biased region" description="Low complexity" evidence="1">
    <location>
        <begin position="189"/>
        <end position="207"/>
    </location>
</feature>
<name>A0A4E0QVI8_9GAMM</name>
<gene>
    <name evidence="3" type="ORF">PN36_13915</name>
</gene>